<reference evidence="1" key="1">
    <citation type="submission" date="2021-05" db="EMBL/GenBank/DDBJ databases">
        <authorList>
            <person name="Scholz U."/>
            <person name="Mascher M."/>
            <person name="Fiebig A."/>
        </authorList>
    </citation>
    <scope>NUCLEOTIDE SEQUENCE [LARGE SCALE GENOMIC DNA]</scope>
</reference>
<evidence type="ECO:0000313" key="2">
    <source>
        <dbReference type="Proteomes" id="UP001732700"/>
    </source>
</evidence>
<organism evidence="1 2">
    <name type="scientific">Avena sativa</name>
    <name type="common">Oat</name>
    <dbReference type="NCBI Taxonomy" id="4498"/>
    <lineage>
        <taxon>Eukaryota</taxon>
        <taxon>Viridiplantae</taxon>
        <taxon>Streptophyta</taxon>
        <taxon>Embryophyta</taxon>
        <taxon>Tracheophyta</taxon>
        <taxon>Spermatophyta</taxon>
        <taxon>Magnoliopsida</taxon>
        <taxon>Liliopsida</taxon>
        <taxon>Poales</taxon>
        <taxon>Poaceae</taxon>
        <taxon>BOP clade</taxon>
        <taxon>Pooideae</taxon>
        <taxon>Poodae</taxon>
        <taxon>Poeae</taxon>
        <taxon>Poeae Chloroplast Group 1 (Aveneae type)</taxon>
        <taxon>Aveninae</taxon>
        <taxon>Avena</taxon>
    </lineage>
</organism>
<proteinExistence type="predicted"/>
<dbReference type="EnsemblPlants" id="AVESA.00010b.r2.5AG0801560.1">
    <property type="protein sequence ID" value="AVESA.00010b.r2.5AG0801560.1.CDS"/>
    <property type="gene ID" value="AVESA.00010b.r2.5AG0801560"/>
</dbReference>
<sequence length="235" mass="25189">MAAAETSAKAGAPGRWSLHGKTALVTGGTRGIGRAVVEELAALGAAVHTCSRKEAELAERLEEWEAKGFHVTVSVCDLSVREQREHLVRDVGHRFGGKLDILVNNVGTNIRKPTTEYSAEDYSFVMSTNLESAYHLCQLAHPLLKASGSGSIILVSSIAGIVALYSGTVYAMTKGKSYSTIPSVRPSCITIDNCCLGAMNQLTKNLACEWAEDNIRTNSVAPGYIFTSLIEGEQR</sequence>
<name>A0ACD5XNK1_AVESA</name>
<protein>
    <submittedName>
        <fullName evidence="1">Uncharacterized protein</fullName>
    </submittedName>
</protein>
<dbReference type="Proteomes" id="UP001732700">
    <property type="component" value="Chromosome 5A"/>
</dbReference>
<reference evidence="1" key="2">
    <citation type="submission" date="2025-09" db="UniProtKB">
        <authorList>
            <consortium name="EnsemblPlants"/>
        </authorList>
    </citation>
    <scope>IDENTIFICATION</scope>
</reference>
<accession>A0ACD5XNK1</accession>
<evidence type="ECO:0000313" key="1">
    <source>
        <dbReference type="EnsemblPlants" id="AVESA.00010b.r2.5AG0801560.1.CDS"/>
    </source>
</evidence>
<keyword evidence="2" id="KW-1185">Reference proteome</keyword>